<dbReference type="Proteomes" id="UP000237222">
    <property type="component" value="Unassembled WGS sequence"/>
</dbReference>
<dbReference type="AlphaFoldDB" id="A0A2S4HF65"/>
<dbReference type="EMBL" id="PQGG01000027">
    <property type="protein sequence ID" value="POP52617.1"/>
    <property type="molecule type" value="Genomic_DNA"/>
</dbReference>
<sequence>MRAAPKYSYTIHSIGGKSVVSIIDLYSDEEPSMTVTNGAEVVLKEIVAGEKRSFSYAIYRDSSGHWDRVLLGESGGFIGFAPILPGYNQISNEREALELLAVQWVEGQVRH</sequence>
<gene>
    <name evidence="1" type="ORF">C0068_11100</name>
</gene>
<evidence type="ECO:0000313" key="2">
    <source>
        <dbReference type="Proteomes" id="UP000237222"/>
    </source>
</evidence>
<organism evidence="1 2">
    <name type="scientific">Zhongshania marina</name>
    <dbReference type="NCBI Taxonomy" id="2304603"/>
    <lineage>
        <taxon>Bacteria</taxon>
        <taxon>Pseudomonadati</taxon>
        <taxon>Pseudomonadota</taxon>
        <taxon>Gammaproteobacteria</taxon>
        <taxon>Cellvibrionales</taxon>
        <taxon>Spongiibacteraceae</taxon>
        <taxon>Zhongshania</taxon>
    </lineage>
</organism>
<name>A0A2S4HF65_9GAMM</name>
<proteinExistence type="predicted"/>
<evidence type="ECO:0000313" key="1">
    <source>
        <dbReference type="EMBL" id="POP52617.1"/>
    </source>
</evidence>
<accession>A0A2S4HF65</accession>
<protein>
    <submittedName>
        <fullName evidence="1">Uncharacterized protein</fullName>
    </submittedName>
</protein>
<comment type="caution">
    <text evidence="1">The sequence shown here is derived from an EMBL/GenBank/DDBJ whole genome shotgun (WGS) entry which is preliminary data.</text>
</comment>
<reference evidence="1" key="1">
    <citation type="submission" date="2018-01" db="EMBL/GenBank/DDBJ databases">
        <authorList>
            <person name="Yu X.-D."/>
        </authorList>
    </citation>
    <scope>NUCLEOTIDE SEQUENCE</scope>
    <source>
        <strain evidence="1">ZX-21</strain>
    </source>
</reference>